<dbReference type="GO" id="GO:0005524">
    <property type="term" value="F:ATP binding"/>
    <property type="evidence" value="ECO:0007669"/>
    <property type="project" value="UniProtKB-KW"/>
</dbReference>
<protein>
    <recommendedName>
        <fullName evidence="7">Anti-sigma F factor</fullName>
        <ecNumber evidence="7">2.7.11.1</ecNumber>
    </recommendedName>
    <alternativeName>
        <fullName evidence="7">Stage II sporulation protein AB</fullName>
    </alternativeName>
</protein>
<dbReference type="NCBIfam" id="TIGR01925">
    <property type="entry name" value="spIIAB"/>
    <property type="match status" value="1"/>
</dbReference>
<dbReference type="SUPFAM" id="SSF55874">
    <property type="entry name" value="ATPase domain of HSP90 chaperone/DNA topoisomerase II/histidine kinase"/>
    <property type="match status" value="1"/>
</dbReference>
<evidence type="ECO:0000256" key="6">
    <source>
        <dbReference type="ARBA" id="ARBA00022969"/>
    </source>
</evidence>
<evidence type="ECO:0000256" key="2">
    <source>
        <dbReference type="ARBA" id="ARBA00022679"/>
    </source>
</evidence>
<dbReference type="GO" id="GO:0016989">
    <property type="term" value="F:sigma factor antagonist activity"/>
    <property type="evidence" value="ECO:0007669"/>
    <property type="project" value="InterPro"/>
</dbReference>
<comment type="catalytic activity">
    <reaction evidence="7">
        <text>L-threonyl-[protein] + ATP = O-phospho-L-threonyl-[protein] + ADP + H(+)</text>
        <dbReference type="Rhea" id="RHEA:46608"/>
        <dbReference type="Rhea" id="RHEA-COMP:11060"/>
        <dbReference type="Rhea" id="RHEA-COMP:11605"/>
        <dbReference type="ChEBI" id="CHEBI:15378"/>
        <dbReference type="ChEBI" id="CHEBI:30013"/>
        <dbReference type="ChEBI" id="CHEBI:30616"/>
        <dbReference type="ChEBI" id="CHEBI:61977"/>
        <dbReference type="ChEBI" id="CHEBI:456216"/>
        <dbReference type="EC" id="2.7.11.1"/>
    </reaction>
</comment>
<evidence type="ECO:0000256" key="1">
    <source>
        <dbReference type="ARBA" id="ARBA00022527"/>
    </source>
</evidence>
<sequence length="148" mass="16498">MTGHNEMKLTFSARSENEAFARIAVAAFVSQLDPTLEELNDLKTAVSEAVTNAIIHGYDSDDMKQVTIEASIDRDTVRISIQDEGNGIEDVELARQPLYTSKPELERSGMGFTIMENFMDRFEVTSTVGGGTRVDMQKRIESKKALYN</sequence>
<accession>A0A9X2S797</accession>
<evidence type="ECO:0000256" key="3">
    <source>
        <dbReference type="ARBA" id="ARBA00022741"/>
    </source>
</evidence>
<keyword evidence="1 7" id="KW-0723">Serine/threonine-protein kinase</keyword>
<evidence type="ECO:0000313" key="10">
    <source>
        <dbReference type="Proteomes" id="UP001141950"/>
    </source>
</evidence>
<dbReference type="PANTHER" id="PTHR35526:SF3">
    <property type="entry name" value="ANTI-SIGMA-F FACTOR RSBW"/>
    <property type="match status" value="1"/>
</dbReference>
<dbReference type="GO" id="GO:0030436">
    <property type="term" value="P:asexual sporulation"/>
    <property type="evidence" value="ECO:0007669"/>
    <property type="project" value="UniProtKB-UniRule"/>
</dbReference>
<dbReference type="InterPro" id="IPR036890">
    <property type="entry name" value="HATPase_C_sf"/>
</dbReference>
<dbReference type="GO" id="GO:0030435">
    <property type="term" value="P:sporulation resulting in formation of a cellular spore"/>
    <property type="evidence" value="ECO:0007669"/>
    <property type="project" value="UniProtKB-KW"/>
</dbReference>
<dbReference type="EMBL" id="JANIPJ010000002">
    <property type="protein sequence ID" value="MCR2803074.1"/>
    <property type="molecule type" value="Genomic_DNA"/>
</dbReference>
<gene>
    <name evidence="7 9" type="primary">spoIIAB</name>
    <name evidence="9" type="ORF">NQZ67_04180</name>
</gene>
<comment type="catalytic activity">
    <reaction evidence="7">
        <text>L-seryl-[protein] + ATP = O-phospho-L-seryl-[protein] + ADP + H(+)</text>
        <dbReference type="Rhea" id="RHEA:17989"/>
        <dbReference type="Rhea" id="RHEA-COMP:9863"/>
        <dbReference type="Rhea" id="RHEA-COMP:11604"/>
        <dbReference type="ChEBI" id="CHEBI:15378"/>
        <dbReference type="ChEBI" id="CHEBI:29999"/>
        <dbReference type="ChEBI" id="CHEBI:30616"/>
        <dbReference type="ChEBI" id="CHEBI:83421"/>
        <dbReference type="ChEBI" id="CHEBI:456216"/>
        <dbReference type="EC" id="2.7.11.1"/>
    </reaction>
</comment>
<feature type="domain" description="Histidine kinase/HSP90-like ATPase" evidence="8">
    <location>
        <begin position="37"/>
        <end position="142"/>
    </location>
</feature>
<dbReference type="GO" id="GO:0004674">
    <property type="term" value="F:protein serine/threonine kinase activity"/>
    <property type="evidence" value="ECO:0007669"/>
    <property type="project" value="UniProtKB-KW"/>
</dbReference>
<reference evidence="9" key="1">
    <citation type="submission" date="2022-08" db="EMBL/GenBank/DDBJ databases">
        <title>The genomic sequence of strain Paenibacillus sp. SCIV0701.</title>
        <authorList>
            <person name="Zhao H."/>
        </authorList>
    </citation>
    <scope>NUCLEOTIDE SEQUENCE</scope>
    <source>
        <strain evidence="9">SCIV0701</strain>
    </source>
</reference>
<proteinExistence type="inferred from homology"/>
<keyword evidence="10" id="KW-1185">Reference proteome</keyword>
<keyword evidence="3 7" id="KW-0547">Nucleotide-binding</keyword>
<keyword evidence="4 7" id="KW-0418">Kinase</keyword>
<dbReference type="InterPro" id="IPR050267">
    <property type="entry name" value="Anti-sigma-factor_SerPK"/>
</dbReference>
<comment type="function">
    <text evidence="7">Binds to sigma F and blocks its ability to form an RNA polymerase holoenzyme (E-sigma F). Phosphorylates SpoIIAA on a serine residue. This phosphorylation may enable SpoIIAA to act as an anti-anti-sigma factor that counteracts SpoIIAB and thus releases sigma F from inhibition.</text>
</comment>
<evidence type="ECO:0000256" key="7">
    <source>
        <dbReference type="HAMAP-Rule" id="MF_00637"/>
    </source>
</evidence>
<dbReference type="EC" id="2.7.11.1" evidence="7"/>
<evidence type="ECO:0000256" key="5">
    <source>
        <dbReference type="ARBA" id="ARBA00022840"/>
    </source>
</evidence>
<organism evidence="9 10">
    <name type="scientific">Paenibacillus soyae</name>
    <dbReference type="NCBI Taxonomy" id="2969249"/>
    <lineage>
        <taxon>Bacteria</taxon>
        <taxon>Bacillati</taxon>
        <taxon>Bacillota</taxon>
        <taxon>Bacilli</taxon>
        <taxon>Bacillales</taxon>
        <taxon>Paenibacillaceae</taxon>
        <taxon>Paenibacillus</taxon>
    </lineage>
</organism>
<dbReference type="Proteomes" id="UP001141950">
    <property type="component" value="Unassembled WGS sequence"/>
</dbReference>
<dbReference type="InterPro" id="IPR003594">
    <property type="entry name" value="HATPase_dom"/>
</dbReference>
<keyword evidence="5 7" id="KW-0067">ATP-binding</keyword>
<keyword evidence="6 7" id="KW-0749">Sporulation</keyword>
<dbReference type="Pfam" id="PF13581">
    <property type="entry name" value="HATPase_c_2"/>
    <property type="match status" value="1"/>
</dbReference>
<dbReference type="GO" id="GO:0042174">
    <property type="term" value="P:negative regulation of sporulation resulting in formation of a cellular spore"/>
    <property type="evidence" value="ECO:0007669"/>
    <property type="project" value="InterPro"/>
</dbReference>
<name>A0A9X2S797_9BACL</name>
<dbReference type="Gene3D" id="3.30.565.10">
    <property type="entry name" value="Histidine kinase-like ATPase, C-terminal domain"/>
    <property type="match status" value="1"/>
</dbReference>
<comment type="similarity">
    <text evidence="7">Belongs to the anti-sigma-factor family.</text>
</comment>
<dbReference type="InterPro" id="IPR010194">
    <property type="entry name" value="Anti-sigma_F"/>
</dbReference>
<comment type="caution">
    <text evidence="9">The sequence shown here is derived from an EMBL/GenBank/DDBJ whole genome shotgun (WGS) entry which is preliminary data.</text>
</comment>
<dbReference type="RefSeq" id="WP_257443036.1">
    <property type="nucleotide sequence ID" value="NZ_JANIPJ010000002.1"/>
</dbReference>
<keyword evidence="2 7" id="KW-0808">Transferase</keyword>
<evidence type="ECO:0000313" key="9">
    <source>
        <dbReference type="EMBL" id="MCR2803074.1"/>
    </source>
</evidence>
<dbReference type="HAMAP" id="MF_00637">
    <property type="entry name" value="Anti_sigma_F"/>
    <property type="match status" value="1"/>
</dbReference>
<evidence type="ECO:0000256" key="4">
    <source>
        <dbReference type="ARBA" id="ARBA00022777"/>
    </source>
</evidence>
<dbReference type="SMART" id="SM00387">
    <property type="entry name" value="HATPase_c"/>
    <property type="match status" value="1"/>
</dbReference>
<dbReference type="AlphaFoldDB" id="A0A9X2S797"/>
<evidence type="ECO:0000259" key="8">
    <source>
        <dbReference type="SMART" id="SM00387"/>
    </source>
</evidence>
<dbReference type="PANTHER" id="PTHR35526">
    <property type="entry name" value="ANTI-SIGMA-F FACTOR RSBW-RELATED"/>
    <property type="match status" value="1"/>
</dbReference>